<keyword evidence="4" id="KW-1003">Cell membrane</keyword>
<evidence type="ECO:0000256" key="8">
    <source>
        <dbReference type="RuleBase" id="RU365088"/>
    </source>
</evidence>
<keyword evidence="6 8" id="KW-1133">Transmembrane helix</keyword>
<keyword evidence="8" id="KW-0997">Cell inner membrane</keyword>
<comment type="subcellular location">
    <subcellularLocation>
        <location evidence="8">Cell inner membrane</location>
        <topology evidence="8">Multi-pass membrane protein</topology>
    </subcellularLocation>
    <subcellularLocation>
        <location evidence="1">Cell membrane</location>
        <topology evidence="1">Multi-pass membrane protein</topology>
    </subcellularLocation>
</comment>
<evidence type="ECO:0000256" key="6">
    <source>
        <dbReference type="ARBA" id="ARBA00022989"/>
    </source>
</evidence>
<dbReference type="RefSeq" id="WP_184683486.1">
    <property type="nucleotide sequence ID" value="NZ_JACHLL010000004.1"/>
</dbReference>
<evidence type="ECO:0000256" key="7">
    <source>
        <dbReference type="ARBA" id="ARBA00023136"/>
    </source>
</evidence>
<feature type="transmembrane region" description="Helical" evidence="8">
    <location>
        <begin position="364"/>
        <end position="384"/>
    </location>
</feature>
<dbReference type="FunFam" id="1.20.1720.10:FF:000005">
    <property type="entry name" value="Bcr/CflA family efflux transporter"/>
    <property type="match status" value="1"/>
</dbReference>
<dbReference type="InterPro" id="IPR011701">
    <property type="entry name" value="MFS"/>
</dbReference>
<sequence length="394" mass="41731">MNLPILLILGALSAFGPLAIDFYLPSFPTLAREFASDVDHVQLSLSAYFVGVALGQLVYGPLADRFGRRLPLLGGIALFTLASLACAMAGSLDQLIAARFVQALGGCAGMVIARAVVRDLCDPLASAKVFSQLMLVMGLAPILAPLAGGWLLEHASWRWIFISLTLFSGLSALAVTLWLPETHRPQAPHIPLRHAGRQYARLLGNRLFVSYALSGGLVMAGMFAYIAGSPYVFIELYGIPADRFGWVFGANAAGFILAAQVNAWLMRYAGPEVWLSRIMILHLAASLVLLAVSAWQPQHLWPLLLPLFIGIASLGCLLPNASACAMSGQAAHAGSASALLGFIQFAIAGVSSALVGVLHDGSAWPMALVISSCAALALLSSLLARHWQAGRPLR</sequence>
<dbReference type="PANTHER" id="PTHR23502">
    <property type="entry name" value="MAJOR FACILITATOR SUPERFAMILY"/>
    <property type="match status" value="1"/>
</dbReference>
<dbReference type="Proteomes" id="UP000557193">
    <property type="component" value="Unassembled WGS sequence"/>
</dbReference>
<evidence type="ECO:0000259" key="9">
    <source>
        <dbReference type="PROSITE" id="PS50850"/>
    </source>
</evidence>
<dbReference type="SUPFAM" id="SSF103473">
    <property type="entry name" value="MFS general substrate transporter"/>
    <property type="match status" value="1"/>
</dbReference>
<evidence type="ECO:0000256" key="1">
    <source>
        <dbReference type="ARBA" id="ARBA00004651"/>
    </source>
</evidence>
<feature type="transmembrane region" description="Helical" evidence="8">
    <location>
        <begin position="129"/>
        <end position="151"/>
    </location>
</feature>
<protein>
    <recommendedName>
        <fullName evidence="8">Bcr/CflA family efflux transporter</fullName>
    </recommendedName>
</protein>
<gene>
    <name evidence="10" type="ORF">HNP49_002355</name>
</gene>
<dbReference type="AlphaFoldDB" id="A0A7X0BTH3"/>
<comment type="caution">
    <text evidence="8">Lacks conserved residue(s) required for the propagation of feature annotation.</text>
</comment>
<dbReference type="InterPro" id="IPR020846">
    <property type="entry name" value="MFS_dom"/>
</dbReference>
<feature type="transmembrane region" description="Helical" evidence="8">
    <location>
        <begin position="278"/>
        <end position="297"/>
    </location>
</feature>
<dbReference type="GO" id="GO:1990961">
    <property type="term" value="P:xenobiotic detoxification by transmembrane export across the plasma membrane"/>
    <property type="evidence" value="ECO:0007669"/>
    <property type="project" value="InterPro"/>
</dbReference>
<reference evidence="10 11" key="1">
    <citation type="submission" date="2020-08" db="EMBL/GenBank/DDBJ databases">
        <title>Functional genomics of gut bacteria from endangered species of beetles.</title>
        <authorList>
            <person name="Carlos-Shanley C."/>
        </authorList>
    </citation>
    <scope>NUCLEOTIDE SEQUENCE [LARGE SCALE GENOMIC DNA]</scope>
    <source>
        <strain evidence="10 11">S00202</strain>
    </source>
</reference>
<feature type="transmembrane region" description="Helical" evidence="8">
    <location>
        <begin position="246"/>
        <end position="266"/>
    </location>
</feature>
<keyword evidence="11" id="KW-1185">Reference proteome</keyword>
<keyword evidence="5 8" id="KW-0812">Transmembrane</keyword>
<evidence type="ECO:0000256" key="5">
    <source>
        <dbReference type="ARBA" id="ARBA00022692"/>
    </source>
</evidence>
<evidence type="ECO:0000313" key="11">
    <source>
        <dbReference type="Proteomes" id="UP000557193"/>
    </source>
</evidence>
<dbReference type="Pfam" id="PF07690">
    <property type="entry name" value="MFS_1"/>
    <property type="match status" value="1"/>
</dbReference>
<accession>A0A7X0BTH3</accession>
<feature type="transmembrane region" description="Helical" evidence="8">
    <location>
        <begin position="70"/>
        <end position="90"/>
    </location>
</feature>
<evidence type="ECO:0000256" key="3">
    <source>
        <dbReference type="ARBA" id="ARBA00022448"/>
    </source>
</evidence>
<dbReference type="EMBL" id="JACHLL010000004">
    <property type="protein sequence ID" value="MBB6342173.1"/>
    <property type="molecule type" value="Genomic_DNA"/>
</dbReference>
<dbReference type="GO" id="GO:0042910">
    <property type="term" value="F:xenobiotic transmembrane transporter activity"/>
    <property type="evidence" value="ECO:0007669"/>
    <property type="project" value="InterPro"/>
</dbReference>
<dbReference type="PANTHER" id="PTHR23502:SF132">
    <property type="entry name" value="POLYAMINE TRANSPORTER 2-RELATED"/>
    <property type="match status" value="1"/>
</dbReference>
<dbReference type="InterPro" id="IPR004812">
    <property type="entry name" value="Efflux_drug-R_Bcr/CmlA"/>
</dbReference>
<dbReference type="Gene3D" id="1.20.1720.10">
    <property type="entry name" value="Multidrug resistance protein D"/>
    <property type="match status" value="1"/>
</dbReference>
<dbReference type="PROSITE" id="PS50850">
    <property type="entry name" value="MFS"/>
    <property type="match status" value="1"/>
</dbReference>
<feature type="transmembrane region" description="Helical" evidence="8">
    <location>
        <begin position="96"/>
        <end position="117"/>
    </location>
</feature>
<evidence type="ECO:0000313" key="10">
    <source>
        <dbReference type="EMBL" id="MBB6342173.1"/>
    </source>
</evidence>
<dbReference type="CDD" id="cd17320">
    <property type="entry name" value="MFS_MdfA_MDR_like"/>
    <property type="match status" value="1"/>
</dbReference>
<feature type="transmembrane region" description="Helical" evidence="8">
    <location>
        <begin position="338"/>
        <end position="358"/>
    </location>
</feature>
<feature type="transmembrane region" description="Helical" evidence="8">
    <location>
        <begin position="43"/>
        <end position="63"/>
    </location>
</feature>
<dbReference type="GO" id="GO:0005886">
    <property type="term" value="C:plasma membrane"/>
    <property type="evidence" value="ECO:0007669"/>
    <property type="project" value="UniProtKB-SubCell"/>
</dbReference>
<comment type="caution">
    <text evidence="10">The sequence shown here is derived from an EMBL/GenBank/DDBJ whole genome shotgun (WGS) entry which is preliminary data.</text>
</comment>
<feature type="domain" description="Major facilitator superfamily (MFS) profile" evidence="9">
    <location>
        <begin position="2"/>
        <end position="389"/>
    </location>
</feature>
<dbReference type="NCBIfam" id="TIGR00710">
    <property type="entry name" value="efflux_Bcr_CflA"/>
    <property type="match status" value="1"/>
</dbReference>
<dbReference type="GO" id="GO:0015385">
    <property type="term" value="F:sodium:proton antiporter activity"/>
    <property type="evidence" value="ECO:0007669"/>
    <property type="project" value="TreeGrafter"/>
</dbReference>
<comment type="similarity">
    <text evidence="2 8">Belongs to the major facilitator superfamily. Bcr/CmlA family.</text>
</comment>
<feature type="transmembrane region" description="Helical" evidence="8">
    <location>
        <begin position="207"/>
        <end position="226"/>
    </location>
</feature>
<dbReference type="InterPro" id="IPR036259">
    <property type="entry name" value="MFS_trans_sf"/>
</dbReference>
<evidence type="ECO:0000256" key="2">
    <source>
        <dbReference type="ARBA" id="ARBA00006236"/>
    </source>
</evidence>
<keyword evidence="7 8" id="KW-0472">Membrane</keyword>
<name>A0A7X0BTH3_9PSED</name>
<evidence type="ECO:0000256" key="4">
    <source>
        <dbReference type="ARBA" id="ARBA00022475"/>
    </source>
</evidence>
<feature type="transmembrane region" description="Helical" evidence="8">
    <location>
        <begin position="303"/>
        <end position="326"/>
    </location>
</feature>
<proteinExistence type="inferred from homology"/>
<feature type="transmembrane region" description="Helical" evidence="8">
    <location>
        <begin position="157"/>
        <end position="179"/>
    </location>
</feature>
<keyword evidence="3 8" id="KW-0813">Transport</keyword>
<organism evidence="10 11">
    <name type="scientific">Pseudomonas fluvialis</name>
    <dbReference type="NCBI Taxonomy" id="1793966"/>
    <lineage>
        <taxon>Bacteria</taxon>
        <taxon>Pseudomonadati</taxon>
        <taxon>Pseudomonadota</taxon>
        <taxon>Gammaproteobacteria</taxon>
        <taxon>Pseudomonadales</taxon>
        <taxon>Pseudomonadaceae</taxon>
        <taxon>Pseudomonas</taxon>
    </lineage>
</organism>